<dbReference type="InParanoid" id="A0A0C3FFB1"/>
<dbReference type="Proteomes" id="UP000054166">
    <property type="component" value="Unassembled WGS sequence"/>
</dbReference>
<evidence type="ECO:0000313" key="2">
    <source>
        <dbReference type="Proteomes" id="UP000054166"/>
    </source>
</evidence>
<dbReference type="EMBL" id="KN833015">
    <property type="protein sequence ID" value="KIM78661.1"/>
    <property type="molecule type" value="Genomic_DNA"/>
</dbReference>
<reference evidence="2" key="2">
    <citation type="submission" date="2015-01" db="EMBL/GenBank/DDBJ databases">
        <title>Evolutionary Origins and Diversification of the Mycorrhizal Mutualists.</title>
        <authorList>
            <consortium name="DOE Joint Genome Institute"/>
            <consortium name="Mycorrhizal Genomics Consortium"/>
            <person name="Kohler A."/>
            <person name="Kuo A."/>
            <person name="Nagy L.G."/>
            <person name="Floudas D."/>
            <person name="Copeland A."/>
            <person name="Barry K.W."/>
            <person name="Cichocki N."/>
            <person name="Veneault-Fourrey C."/>
            <person name="LaButti K."/>
            <person name="Lindquist E.A."/>
            <person name="Lipzen A."/>
            <person name="Lundell T."/>
            <person name="Morin E."/>
            <person name="Murat C."/>
            <person name="Riley R."/>
            <person name="Ohm R."/>
            <person name="Sun H."/>
            <person name="Tunlid A."/>
            <person name="Henrissat B."/>
            <person name="Grigoriev I.V."/>
            <person name="Hibbett D.S."/>
            <person name="Martin F."/>
        </authorList>
    </citation>
    <scope>NUCLEOTIDE SEQUENCE [LARGE SCALE GENOMIC DNA]</scope>
    <source>
        <strain evidence="2">F 1598</strain>
    </source>
</reference>
<accession>A0A0C3FFB1</accession>
<name>A0A0C3FFB1_PILCF</name>
<protein>
    <submittedName>
        <fullName evidence="1">Uncharacterized protein</fullName>
    </submittedName>
</protein>
<sequence length="103" mass="11808">MQVYLPALEGHVPSEMILTIQAFNDCCYIFHDTNSFQDLQDALNQFHHYHTIFQTCGVHLNSFNLPCQHSLIHYFRLICAFGAPNGLCSLITESKHIDTIKEP</sequence>
<dbReference type="AlphaFoldDB" id="A0A0C3FFB1"/>
<dbReference type="OrthoDB" id="3246013at2759"/>
<gene>
    <name evidence="1" type="ORF">PILCRDRAFT_75263</name>
</gene>
<evidence type="ECO:0000313" key="1">
    <source>
        <dbReference type="EMBL" id="KIM78661.1"/>
    </source>
</evidence>
<organism evidence="1 2">
    <name type="scientific">Piloderma croceum (strain F 1598)</name>
    <dbReference type="NCBI Taxonomy" id="765440"/>
    <lineage>
        <taxon>Eukaryota</taxon>
        <taxon>Fungi</taxon>
        <taxon>Dikarya</taxon>
        <taxon>Basidiomycota</taxon>
        <taxon>Agaricomycotina</taxon>
        <taxon>Agaricomycetes</taxon>
        <taxon>Agaricomycetidae</taxon>
        <taxon>Atheliales</taxon>
        <taxon>Atheliaceae</taxon>
        <taxon>Piloderma</taxon>
    </lineage>
</organism>
<reference evidence="1 2" key="1">
    <citation type="submission" date="2014-04" db="EMBL/GenBank/DDBJ databases">
        <authorList>
            <consortium name="DOE Joint Genome Institute"/>
            <person name="Kuo A."/>
            <person name="Tarkka M."/>
            <person name="Buscot F."/>
            <person name="Kohler A."/>
            <person name="Nagy L.G."/>
            <person name="Floudas D."/>
            <person name="Copeland A."/>
            <person name="Barry K.W."/>
            <person name="Cichocki N."/>
            <person name="Veneault-Fourrey C."/>
            <person name="LaButti K."/>
            <person name="Lindquist E.A."/>
            <person name="Lipzen A."/>
            <person name="Lundell T."/>
            <person name="Morin E."/>
            <person name="Murat C."/>
            <person name="Sun H."/>
            <person name="Tunlid A."/>
            <person name="Henrissat B."/>
            <person name="Grigoriev I.V."/>
            <person name="Hibbett D.S."/>
            <person name="Martin F."/>
            <person name="Nordberg H.P."/>
            <person name="Cantor M.N."/>
            <person name="Hua S.X."/>
        </authorList>
    </citation>
    <scope>NUCLEOTIDE SEQUENCE [LARGE SCALE GENOMIC DNA]</scope>
    <source>
        <strain evidence="1 2">F 1598</strain>
    </source>
</reference>
<keyword evidence="2" id="KW-1185">Reference proteome</keyword>
<proteinExistence type="predicted"/>
<dbReference type="HOGENOM" id="CLU_006344_6_2_1"/>
<dbReference type="STRING" id="765440.A0A0C3FFB1"/>